<dbReference type="AlphaFoldDB" id="C5A5A3"/>
<dbReference type="HOGENOM" id="CLU_1551897_0_0_2"/>
<dbReference type="KEGG" id="tga:TGAM_0913"/>
<keyword evidence="1" id="KW-0472">Membrane</keyword>
<dbReference type="EMBL" id="CP001398">
    <property type="protein sequence ID" value="ACS33415.1"/>
    <property type="molecule type" value="Genomic_DNA"/>
</dbReference>
<dbReference type="PaxDb" id="593117-TGAM_0913"/>
<keyword evidence="1" id="KW-1133">Transmembrane helix</keyword>
<reference evidence="2 3" key="1">
    <citation type="journal article" date="2007" name="Genome Biol.">
        <title>Genome analysis and genome-wide proteomics of Thermococcus gammatolerans, the most radioresistant organism known amongst the Archaea.</title>
        <authorList>
            <person name="Zivanovic Y."/>
            <person name="Armengaud J."/>
            <person name="Lagorce A."/>
            <person name="Leplat C."/>
            <person name="Guerin P."/>
            <person name="Dutertre M."/>
            <person name="Anthouard V."/>
            <person name="Forterre P."/>
            <person name="Wincker P."/>
            <person name="Confalonieri F."/>
        </authorList>
    </citation>
    <scope>NUCLEOTIDE SEQUENCE [LARGE SCALE GENOMIC DNA]</scope>
    <source>
        <strain evidence="3">DSM 15229 / JCM 11827 / EJ3</strain>
    </source>
</reference>
<feature type="transmembrane region" description="Helical" evidence="1">
    <location>
        <begin position="112"/>
        <end position="133"/>
    </location>
</feature>
<dbReference type="PATRIC" id="fig|593117.10.peg.906"/>
<organism evidence="2 3">
    <name type="scientific">Thermococcus gammatolerans (strain DSM 15229 / JCM 11827 / EJ3)</name>
    <dbReference type="NCBI Taxonomy" id="593117"/>
    <lineage>
        <taxon>Archaea</taxon>
        <taxon>Methanobacteriati</taxon>
        <taxon>Methanobacteriota</taxon>
        <taxon>Thermococci</taxon>
        <taxon>Thermococcales</taxon>
        <taxon>Thermococcaceae</taxon>
        <taxon>Thermococcus</taxon>
    </lineage>
</organism>
<keyword evidence="3" id="KW-1185">Reference proteome</keyword>
<evidence type="ECO:0008006" key="4">
    <source>
        <dbReference type="Google" id="ProtNLM"/>
    </source>
</evidence>
<dbReference type="STRING" id="593117.TGAM_0913"/>
<protein>
    <recommendedName>
        <fullName evidence="4">DUF1097 domain-containing protein</fullName>
    </recommendedName>
</protein>
<proteinExistence type="predicted"/>
<dbReference type="RefSeq" id="WP_015858529.1">
    <property type="nucleotide sequence ID" value="NC_012804.1"/>
</dbReference>
<dbReference type="eggNOG" id="arCOG10054">
    <property type="taxonomic scope" value="Archaea"/>
</dbReference>
<keyword evidence="1" id="KW-0812">Transmembrane</keyword>
<evidence type="ECO:0000313" key="3">
    <source>
        <dbReference type="Proteomes" id="UP000001488"/>
    </source>
</evidence>
<dbReference type="Proteomes" id="UP000001488">
    <property type="component" value="Chromosome"/>
</dbReference>
<gene>
    <name evidence="2" type="ordered locus">TGAM_0913</name>
</gene>
<evidence type="ECO:0000256" key="1">
    <source>
        <dbReference type="SAM" id="Phobius"/>
    </source>
</evidence>
<sequence length="172" mass="18173">MKLEKLFKAVAGAGVGALLAFIFVVVGIPDLTDVKTVLWIYLLFMIPLGWIFSRSRFNFRTSALSYLSGLGTVFALVLLSPVVSFGKGAIFIAILISLLIVLYPDPCGVLDVLLSGPLYFAGTITVMAIAGALDLPGNSIGLFMVTVFIGFLGMIGVVTGAAARLLFAKPKP</sequence>
<feature type="transmembrane region" description="Helical" evidence="1">
    <location>
        <begin position="139"/>
        <end position="167"/>
    </location>
</feature>
<dbReference type="GeneID" id="7986870"/>
<evidence type="ECO:0000313" key="2">
    <source>
        <dbReference type="EMBL" id="ACS33415.1"/>
    </source>
</evidence>
<feature type="transmembrane region" description="Helical" evidence="1">
    <location>
        <begin position="34"/>
        <end position="52"/>
    </location>
</feature>
<feature type="transmembrane region" description="Helical" evidence="1">
    <location>
        <begin position="7"/>
        <end position="28"/>
    </location>
</feature>
<name>C5A5A3_THEGJ</name>
<accession>C5A5A3</accession>